<evidence type="ECO:0000313" key="3">
    <source>
        <dbReference type="Proteomes" id="UP000195611"/>
    </source>
</evidence>
<dbReference type="Proteomes" id="UP000195611">
    <property type="component" value="Unassembled WGS sequence"/>
</dbReference>
<dbReference type="InterPro" id="IPR006674">
    <property type="entry name" value="HD_domain"/>
</dbReference>
<sequence>MEFVQSIWEHDQEYMALIGDLIRNEELLKLDTITHHHYTTRLTHSLFVSYVSYKLAKKFKLNVRAVARAGLLHDFFHEGREEIAAMDQGSHNCVHPKIAVENAAKITPLTDLERDIILKHMFLCSTVGLPRYKESMIVTCVDKYCAISEVSKPLRQKTRIKISNWMAKVRLVHA</sequence>
<organism evidence="2 3">
    <name type="scientific">Marinilactibacillus psychrotolerans 42ea</name>
    <dbReference type="NCBI Taxonomy" id="1255609"/>
    <lineage>
        <taxon>Bacteria</taxon>
        <taxon>Bacillati</taxon>
        <taxon>Bacillota</taxon>
        <taxon>Bacilli</taxon>
        <taxon>Lactobacillales</taxon>
        <taxon>Carnobacteriaceae</taxon>
        <taxon>Marinilactibacillus</taxon>
    </lineage>
</organism>
<feature type="domain" description="HD/PDEase" evidence="1">
    <location>
        <begin position="37"/>
        <end position="156"/>
    </location>
</feature>
<proteinExistence type="predicted"/>
<dbReference type="Pfam" id="PF01966">
    <property type="entry name" value="HD"/>
    <property type="match status" value="1"/>
</dbReference>
<dbReference type="SMART" id="SM00471">
    <property type="entry name" value="HDc"/>
    <property type="match status" value="1"/>
</dbReference>
<reference evidence="2 3" key="1">
    <citation type="submission" date="2017-02" db="EMBL/GenBank/DDBJ databases">
        <authorList>
            <person name="Peterson S.W."/>
        </authorList>
    </citation>
    <scope>NUCLEOTIDE SEQUENCE [LARGE SCALE GENOMIC DNA]</scope>
    <source>
        <strain evidence="2 3">42ea</strain>
    </source>
</reference>
<dbReference type="AlphaFoldDB" id="A0A1R4I9N4"/>
<dbReference type="RefSeq" id="WP_087056827.1">
    <property type="nucleotide sequence ID" value="NZ_FUKW01000001.1"/>
</dbReference>
<gene>
    <name evidence="2" type="ORF">FM115_00005</name>
</gene>
<dbReference type="CDD" id="cd00077">
    <property type="entry name" value="HDc"/>
    <property type="match status" value="1"/>
</dbReference>
<dbReference type="SUPFAM" id="SSF109604">
    <property type="entry name" value="HD-domain/PDEase-like"/>
    <property type="match status" value="1"/>
</dbReference>
<keyword evidence="2" id="KW-0378">Hydrolase</keyword>
<evidence type="ECO:0000259" key="1">
    <source>
        <dbReference type="SMART" id="SM00471"/>
    </source>
</evidence>
<name>A0A1R4I9N4_9LACT</name>
<dbReference type="GO" id="GO:0016787">
    <property type="term" value="F:hydrolase activity"/>
    <property type="evidence" value="ECO:0007669"/>
    <property type="project" value="UniProtKB-KW"/>
</dbReference>
<dbReference type="Gene3D" id="1.10.3210.10">
    <property type="entry name" value="Hypothetical protein af1432"/>
    <property type="match status" value="1"/>
</dbReference>
<protein>
    <submittedName>
        <fullName evidence="2">HD family hydrolase</fullName>
    </submittedName>
</protein>
<accession>A0A1R4I9N4</accession>
<dbReference type="EMBL" id="FUKW01000001">
    <property type="protein sequence ID" value="SJN16314.1"/>
    <property type="molecule type" value="Genomic_DNA"/>
</dbReference>
<dbReference type="InterPro" id="IPR003607">
    <property type="entry name" value="HD/PDEase_dom"/>
</dbReference>
<evidence type="ECO:0000313" key="2">
    <source>
        <dbReference type="EMBL" id="SJN16314.1"/>
    </source>
</evidence>